<reference evidence="3 4" key="1">
    <citation type="journal article" date="2016" name="Sci. Rep.">
        <title>Whole genome sequencing identifies a novel species of the genus Capnocytophaga isolated from dog and cat bite wounds in humans.</title>
        <authorList>
            <person name="Zangenah S."/>
            <person name="Abbasi N."/>
            <person name="Andersson A.F."/>
            <person name="Bergman P."/>
        </authorList>
    </citation>
    <scope>NUCLEOTIDE SEQUENCE [LARGE SCALE GENOMIC DNA]</scope>
    <source>
        <strain evidence="3 4">W5</strain>
    </source>
</reference>
<feature type="signal peptide" evidence="1">
    <location>
        <begin position="1"/>
        <end position="20"/>
    </location>
</feature>
<dbReference type="Gene3D" id="2.60.40.4120">
    <property type="match status" value="1"/>
</dbReference>
<proteinExistence type="predicted"/>
<protein>
    <submittedName>
        <fullName evidence="3">DUF5018-related domain-containing protein</fullName>
    </submittedName>
</protein>
<keyword evidence="1" id="KW-0732">Signal</keyword>
<dbReference type="Proteomes" id="UP001622370">
    <property type="component" value="Unassembled WGS sequence"/>
</dbReference>
<dbReference type="RefSeq" id="WP_203967072.1">
    <property type="nucleotide sequence ID" value="NZ_BOPJ01000007.1"/>
</dbReference>
<evidence type="ECO:0000313" key="3">
    <source>
        <dbReference type="EMBL" id="MFK8292913.1"/>
    </source>
</evidence>
<dbReference type="Pfam" id="PF22243">
    <property type="entry name" value="DUF5018-rel"/>
    <property type="match status" value="1"/>
</dbReference>
<feature type="chain" id="PRO_5046874796" evidence="1">
    <location>
        <begin position="21"/>
        <end position="275"/>
    </location>
</feature>
<dbReference type="InterPro" id="IPR054460">
    <property type="entry name" value="DUF5018-rel"/>
</dbReference>
<feature type="domain" description="DUF5018" evidence="2">
    <location>
        <begin position="41"/>
        <end position="129"/>
    </location>
</feature>
<name>A0ABW8QAH9_9FLAO</name>
<evidence type="ECO:0000313" key="4">
    <source>
        <dbReference type="Proteomes" id="UP001622370"/>
    </source>
</evidence>
<evidence type="ECO:0000259" key="2">
    <source>
        <dbReference type="Pfam" id="PF22243"/>
    </source>
</evidence>
<keyword evidence="4" id="KW-1185">Reference proteome</keyword>
<gene>
    <name evidence="3" type="ORF">ACI76L_03865</name>
</gene>
<accession>A0ABW8QAH9</accession>
<evidence type="ECO:0000256" key="1">
    <source>
        <dbReference type="SAM" id="SignalP"/>
    </source>
</evidence>
<organism evidence="3 4">
    <name type="scientific">Capnocytophaga stomatis</name>
    <dbReference type="NCBI Taxonomy" id="1848904"/>
    <lineage>
        <taxon>Bacteria</taxon>
        <taxon>Pseudomonadati</taxon>
        <taxon>Bacteroidota</taxon>
        <taxon>Flavobacteriia</taxon>
        <taxon>Flavobacteriales</taxon>
        <taxon>Flavobacteriaceae</taxon>
        <taxon>Capnocytophaga</taxon>
    </lineage>
</organism>
<comment type="caution">
    <text evidence="3">The sequence shown here is derived from an EMBL/GenBank/DDBJ whole genome shotgun (WGS) entry which is preliminary data.</text>
</comment>
<dbReference type="EMBL" id="JBJGWJ010000002">
    <property type="protein sequence ID" value="MFK8292913.1"/>
    <property type="molecule type" value="Genomic_DNA"/>
</dbReference>
<sequence>MFKQLFATLVLMLLALPLSAQVKVTGKVTDENNSPLPGASILAATVTKDTVANTINVKLDVPAANGNFTSSVRQKVSLKEVFLYFDVSTAASMKGIEGTPNPGNKTDATQPLTYEVTSASGTPRKWTVTIEPLPIINRFDGNYVLTGTMVDYTNNSLTGKYPANVALITQSENSVALYDFDVAQGYGHSLLSGSLNSHYGQFAPVFTIDDNNKVVSVTNYFGQPSSNGRSAELDPSGENVWDPASKTLKVKYWMNQTGLSVPHRVSFDEVFTWKE</sequence>